<keyword evidence="1" id="KW-1133">Transmembrane helix</keyword>
<sequence length="77" mass="8473">MLAVLGILGASVGIMIIDMPSLWKKKMKKELFVFIVLLVLGMGLCISNALHIHIPNPLEGATTLFKPLSDIVLRLFK</sequence>
<dbReference type="Proteomes" id="UP000282311">
    <property type="component" value="Unassembled WGS sequence"/>
</dbReference>
<protein>
    <submittedName>
        <fullName evidence="2">Uncharacterized protein</fullName>
    </submittedName>
</protein>
<feature type="transmembrane region" description="Helical" evidence="1">
    <location>
        <begin position="6"/>
        <end position="24"/>
    </location>
</feature>
<dbReference type="RefSeq" id="WP_120746996.1">
    <property type="nucleotide sequence ID" value="NZ_RBAH01000005.1"/>
</dbReference>
<feature type="transmembrane region" description="Helical" evidence="1">
    <location>
        <begin position="31"/>
        <end position="54"/>
    </location>
</feature>
<dbReference type="OrthoDB" id="2440830at2"/>
<accession>A0A3B0CLD9</accession>
<reference evidence="2 3" key="1">
    <citation type="journal article" date="2007" name="Int. J. Syst. Evol. Microbiol.">
        <title>Paenibacillus ginsengarvi sp. nov., isolated from soil from ginseng cultivation.</title>
        <authorList>
            <person name="Yoon M.H."/>
            <person name="Ten L.N."/>
            <person name="Im W.T."/>
        </authorList>
    </citation>
    <scope>NUCLEOTIDE SEQUENCE [LARGE SCALE GENOMIC DNA]</scope>
    <source>
        <strain evidence="2 3">KCTC 13059</strain>
    </source>
</reference>
<evidence type="ECO:0000313" key="3">
    <source>
        <dbReference type="Proteomes" id="UP000282311"/>
    </source>
</evidence>
<evidence type="ECO:0000256" key="1">
    <source>
        <dbReference type="SAM" id="Phobius"/>
    </source>
</evidence>
<proteinExistence type="predicted"/>
<organism evidence="2 3">
    <name type="scientific">Paenibacillus ginsengarvi</name>
    <dbReference type="NCBI Taxonomy" id="400777"/>
    <lineage>
        <taxon>Bacteria</taxon>
        <taxon>Bacillati</taxon>
        <taxon>Bacillota</taxon>
        <taxon>Bacilli</taxon>
        <taxon>Bacillales</taxon>
        <taxon>Paenibacillaceae</taxon>
        <taxon>Paenibacillus</taxon>
    </lineage>
</organism>
<keyword evidence="1" id="KW-0472">Membrane</keyword>
<name>A0A3B0CLD9_9BACL</name>
<comment type="caution">
    <text evidence="2">The sequence shown here is derived from an EMBL/GenBank/DDBJ whole genome shotgun (WGS) entry which is preliminary data.</text>
</comment>
<dbReference type="AlphaFoldDB" id="A0A3B0CLD9"/>
<keyword evidence="1" id="KW-0812">Transmembrane</keyword>
<gene>
    <name evidence="2" type="ORF">D7M11_09685</name>
</gene>
<keyword evidence="3" id="KW-1185">Reference proteome</keyword>
<evidence type="ECO:0000313" key="2">
    <source>
        <dbReference type="EMBL" id="RKN85344.1"/>
    </source>
</evidence>
<dbReference type="EMBL" id="RBAH01000005">
    <property type="protein sequence ID" value="RKN85344.1"/>
    <property type="molecule type" value="Genomic_DNA"/>
</dbReference>